<accession>A0A382A3L4</accession>
<organism evidence="1">
    <name type="scientific">marine metagenome</name>
    <dbReference type="NCBI Taxonomy" id="408172"/>
    <lineage>
        <taxon>unclassified sequences</taxon>
        <taxon>metagenomes</taxon>
        <taxon>ecological metagenomes</taxon>
    </lineage>
</organism>
<evidence type="ECO:0008006" key="2">
    <source>
        <dbReference type="Google" id="ProtNLM"/>
    </source>
</evidence>
<name>A0A382A3L4_9ZZZZ</name>
<reference evidence="1" key="1">
    <citation type="submission" date="2018-05" db="EMBL/GenBank/DDBJ databases">
        <authorList>
            <person name="Lanie J.A."/>
            <person name="Ng W.-L."/>
            <person name="Kazmierczak K.M."/>
            <person name="Andrzejewski T.M."/>
            <person name="Davidsen T.M."/>
            <person name="Wayne K.J."/>
            <person name="Tettelin H."/>
            <person name="Glass J.I."/>
            <person name="Rusch D."/>
            <person name="Podicherti R."/>
            <person name="Tsui H.-C.T."/>
            <person name="Winkler M.E."/>
        </authorList>
    </citation>
    <scope>NUCLEOTIDE SEQUENCE</scope>
</reference>
<dbReference type="EMBL" id="UINC01023778">
    <property type="protein sequence ID" value="SVA96126.1"/>
    <property type="molecule type" value="Genomic_DNA"/>
</dbReference>
<proteinExistence type="predicted"/>
<dbReference type="Gene3D" id="3.40.50.300">
    <property type="entry name" value="P-loop containing nucleotide triphosphate hydrolases"/>
    <property type="match status" value="1"/>
</dbReference>
<sequence>MKDIEIVLENLSSKGIKVDQTQKLFLEAFLRMDSKYKPPSLFNKKNNKGNCYLWGQVGRGKTLLLDAVRDVYFAESGRFH</sequence>
<dbReference type="AlphaFoldDB" id="A0A382A3L4"/>
<protein>
    <recommendedName>
        <fullName evidence="2">Cell division protein ZapE</fullName>
    </recommendedName>
</protein>
<evidence type="ECO:0000313" key="1">
    <source>
        <dbReference type="EMBL" id="SVA96126.1"/>
    </source>
</evidence>
<dbReference type="InterPro" id="IPR027417">
    <property type="entry name" value="P-loop_NTPase"/>
</dbReference>
<gene>
    <name evidence="1" type="ORF">METZ01_LOCUS148980</name>
</gene>
<feature type="non-terminal residue" evidence="1">
    <location>
        <position position="80"/>
    </location>
</feature>